<dbReference type="AlphaFoldDB" id="A0A314UZH0"/>
<evidence type="ECO:0000256" key="4">
    <source>
        <dbReference type="ARBA" id="ARBA00022475"/>
    </source>
</evidence>
<evidence type="ECO:0000256" key="13">
    <source>
        <dbReference type="ARBA" id="ARBA00023180"/>
    </source>
</evidence>
<keyword evidence="7 15" id="KW-0812">Transmembrane</keyword>
<dbReference type="SUPFAM" id="SSF52047">
    <property type="entry name" value="RNI-like"/>
    <property type="match status" value="1"/>
</dbReference>
<dbReference type="InterPro" id="IPR001611">
    <property type="entry name" value="Leu-rich_rpt"/>
</dbReference>
<dbReference type="Pfam" id="PF00560">
    <property type="entry name" value="LRR_1"/>
    <property type="match status" value="12"/>
</dbReference>
<sequence>MTLTNIDHEKQIYCFKVFYAFLVVLLLRMNNPCIGCSEREMQALLAFKQGLVDDDNSLLSWGREVQNKDCCQWDGVYCSNHTGHVVKLDLGDQSLQGTISPKLVELQDLEYLNLSLNNFRGSQIPDFIGSFSNLRYLNLSNAKFGGEIPYQLENLTRLEYLDLSFNGYSVIHAKNLNWLPNLSGLKHLDLSGTNLSDVVGWMEAVNMLPKLRDLILQECNLPPPIMSSVSVMNSSKSLVRVDLSFNNLNSSIFQLLSSTHTNLVHLDLSENNFAGVIGWLEAVNMLPKLRDLILSGCNLPPPTMSSVSVMNSSKSLVSVDLSRNNLNSSIFQWLSGTHTNLVELDLSWNNFTGAVGWLEAVNMLPKLRDLILQGCNLPPPTMSSVSVMNSSKSLVSVDLSRNNLNSSIFQWLSSTHTNLVELDLSWNNFAGVIGWLEAVNMLPKLRDLILSGCNLPLPIISSVSVMNSSKSLVSVDLSSNNLDSSIFQWLSGTHTNLVYLDLSGNNLIGAVGWLEAVNMLPKLRDLILSWCNLPPPIISSVSVKNSSKSLVRVYLSYNNLNSSIFQWLSGTHTNLVELDLSWNNLNGSSIPDDFGNMSSLAYLALSGSRLKGGIPSSFAKLCRLRELRLRNNSLSGQLSDIIDILSKCAQNTLEYLDISDNHGIMGSVPENIGQMSKLESIWLEGNSLEGVISEIHFSKLFKLKHLGLSSNALVLNFSFDWVPPFQLGEISLRSCKMGPSFPKWLQTQKSVSFLDISDNGITDTIPSWLWDMSLFSMDLSQNQIRGTIGNLRSEFPPKLNVSWNQLEGPIPSTLSKVLLLDLSNNNFSVAAASFLSTTEDSSLTFLDISSNHIFGELPDCWIHLKQLVFLDLSNNSLSGKIPTTMGYLFSIETLRLNNNGFVGELPSQLKNCRSLTLFNLAENKLSGSIPEWLGASLPNLTILILQSNNFYGSIPPQLCHLTRIQLLDLSMNNISGTIPKCLKSLTTLTQKGSSSQAIQHSFFGQYLRGGFFERYDDEAFLTWKGFSAKFKSTLGLLKSIDLSSNKLIGEIPSEITYLVGLISLNLSRNQLTGQIPSRIGNLQELESLDLSRNQINGRIPTSLSRIASLGKLDLSENNLFGKIPIGTQLQSFDDAYGGNPLLCGAPLPRTCPEEEKGPGRSVLVNQDGQDGLITQRILHQHGAWVCCWILGSLWHSSAQQVMQIHILQFLDLFERLAAREGNNHQSKDA</sequence>
<dbReference type="GO" id="GO:0009653">
    <property type="term" value="P:anatomical structure morphogenesis"/>
    <property type="evidence" value="ECO:0007669"/>
    <property type="project" value="UniProtKB-ARBA"/>
</dbReference>
<dbReference type="PANTHER" id="PTHR48063:SF101">
    <property type="entry name" value="LRR RECEPTOR-LIKE SERINE_THREONINE-PROTEIN KINASE FLS2"/>
    <property type="match status" value="1"/>
</dbReference>
<dbReference type="FunFam" id="3.80.10.10:FF:001347">
    <property type="entry name" value="LRR receptor-like serine/threonine-protein kinase GSO2"/>
    <property type="match status" value="1"/>
</dbReference>
<keyword evidence="4" id="KW-1003">Cell membrane</keyword>
<dbReference type="FunFam" id="3.80.10.10:FF:000111">
    <property type="entry name" value="LRR receptor-like serine/threonine-protein kinase ERECTA"/>
    <property type="match status" value="1"/>
</dbReference>
<dbReference type="SMART" id="SM00365">
    <property type="entry name" value="LRR_SD22"/>
    <property type="match status" value="7"/>
</dbReference>
<evidence type="ECO:0000256" key="15">
    <source>
        <dbReference type="SAM" id="Phobius"/>
    </source>
</evidence>
<evidence type="ECO:0000313" key="18">
    <source>
        <dbReference type="Proteomes" id="UP000250321"/>
    </source>
</evidence>
<keyword evidence="8" id="KW-0732">Signal</keyword>
<evidence type="ECO:0000256" key="8">
    <source>
        <dbReference type="ARBA" id="ARBA00022729"/>
    </source>
</evidence>
<keyword evidence="10 15" id="KW-1133">Transmembrane helix</keyword>
<dbReference type="InterPro" id="IPR003591">
    <property type="entry name" value="Leu-rich_rpt_typical-subtyp"/>
</dbReference>
<evidence type="ECO:0000259" key="16">
    <source>
        <dbReference type="Pfam" id="PF08263"/>
    </source>
</evidence>
<comment type="similarity">
    <text evidence="3">Belongs to the RLP family.</text>
</comment>
<dbReference type="Pfam" id="PF13516">
    <property type="entry name" value="LRR_6"/>
    <property type="match status" value="3"/>
</dbReference>
<dbReference type="EMBL" id="PJQY01002762">
    <property type="protein sequence ID" value="PQM42841.1"/>
    <property type="molecule type" value="Genomic_DNA"/>
</dbReference>
<dbReference type="InterPro" id="IPR032675">
    <property type="entry name" value="LRR_dom_sf"/>
</dbReference>
<evidence type="ECO:0000256" key="6">
    <source>
        <dbReference type="ARBA" id="ARBA00022614"/>
    </source>
</evidence>
<name>A0A314UZH0_PRUYE</name>
<evidence type="ECO:0000256" key="1">
    <source>
        <dbReference type="ARBA" id="ARBA00004191"/>
    </source>
</evidence>
<feature type="domain" description="Leucine-rich repeat-containing N-terminal plant-type" evidence="16">
    <location>
        <begin position="39"/>
        <end position="79"/>
    </location>
</feature>
<evidence type="ECO:0000256" key="10">
    <source>
        <dbReference type="ARBA" id="ARBA00022989"/>
    </source>
</evidence>
<evidence type="ECO:0000256" key="5">
    <source>
        <dbReference type="ARBA" id="ARBA00022512"/>
    </source>
</evidence>
<comment type="similarity">
    <text evidence="14">Belongs to the polygalacturonase-inhibiting protein family.</text>
</comment>
<evidence type="ECO:0000256" key="2">
    <source>
        <dbReference type="ARBA" id="ARBA00004251"/>
    </source>
</evidence>
<dbReference type="FunFam" id="3.80.10.10:FF:000400">
    <property type="entry name" value="Nuclear pore complex protein NUP107"/>
    <property type="match status" value="1"/>
</dbReference>
<keyword evidence="5" id="KW-0964">Secreted</keyword>
<evidence type="ECO:0000256" key="11">
    <source>
        <dbReference type="ARBA" id="ARBA00023136"/>
    </source>
</evidence>
<proteinExistence type="inferred from homology"/>
<evidence type="ECO:0000313" key="17">
    <source>
        <dbReference type="EMBL" id="PQM42841.1"/>
    </source>
</evidence>
<dbReference type="InterPro" id="IPR046956">
    <property type="entry name" value="RLP23-like"/>
</dbReference>
<evidence type="ECO:0000256" key="14">
    <source>
        <dbReference type="ARBA" id="ARBA00038043"/>
    </source>
</evidence>
<gene>
    <name evidence="17" type="ORF">Pyn_32618</name>
</gene>
<dbReference type="GO" id="GO:0016301">
    <property type="term" value="F:kinase activity"/>
    <property type="evidence" value="ECO:0007669"/>
    <property type="project" value="UniProtKB-KW"/>
</dbReference>
<keyword evidence="6" id="KW-0433">Leucine-rich repeat</keyword>
<comment type="caution">
    <text evidence="17">The sequence shown here is derived from an EMBL/GenBank/DDBJ whole genome shotgun (WGS) entry which is preliminary data.</text>
</comment>
<dbReference type="InterPro" id="IPR013210">
    <property type="entry name" value="LRR_N_plant-typ"/>
</dbReference>
<dbReference type="FunFam" id="3.80.10.10:FF:000095">
    <property type="entry name" value="LRR receptor-like serine/threonine-protein kinase GSO1"/>
    <property type="match status" value="1"/>
</dbReference>
<dbReference type="PRINTS" id="PR00019">
    <property type="entry name" value="LEURICHRPT"/>
</dbReference>
<dbReference type="Pfam" id="PF08263">
    <property type="entry name" value="LRRNT_2"/>
    <property type="match status" value="1"/>
</dbReference>
<organism evidence="17 18">
    <name type="scientific">Prunus yedoensis var. nudiflora</name>
    <dbReference type="NCBI Taxonomy" id="2094558"/>
    <lineage>
        <taxon>Eukaryota</taxon>
        <taxon>Viridiplantae</taxon>
        <taxon>Streptophyta</taxon>
        <taxon>Embryophyta</taxon>
        <taxon>Tracheophyta</taxon>
        <taxon>Spermatophyta</taxon>
        <taxon>Magnoliopsida</taxon>
        <taxon>eudicotyledons</taxon>
        <taxon>Gunneridae</taxon>
        <taxon>Pentapetalae</taxon>
        <taxon>rosids</taxon>
        <taxon>fabids</taxon>
        <taxon>Rosales</taxon>
        <taxon>Rosaceae</taxon>
        <taxon>Amygdaloideae</taxon>
        <taxon>Amygdaleae</taxon>
        <taxon>Prunus</taxon>
    </lineage>
</organism>
<keyword evidence="17" id="KW-0808">Transferase</keyword>
<evidence type="ECO:0000256" key="9">
    <source>
        <dbReference type="ARBA" id="ARBA00022737"/>
    </source>
</evidence>
<evidence type="ECO:0000256" key="7">
    <source>
        <dbReference type="ARBA" id="ARBA00022692"/>
    </source>
</evidence>
<dbReference type="Proteomes" id="UP000250321">
    <property type="component" value="Unassembled WGS sequence"/>
</dbReference>
<feature type="transmembrane region" description="Helical" evidence="15">
    <location>
        <begin position="12"/>
        <end position="29"/>
    </location>
</feature>
<dbReference type="GO" id="GO:0099402">
    <property type="term" value="P:plant organ development"/>
    <property type="evidence" value="ECO:0007669"/>
    <property type="project" value="UniProtKB-ARBA"/>
</dbReference>
<protein>
    <submittedName>
        <fullName evidence="17">Putative LRR receptor-like serine/threonine-protein kinase</fullName>
    </submittedName>
</protein>
<keyword evidence="12 17" id="KW-0675">Receptor</keyword>
<comment type="subcellular location">
    <subcellularLocation>
        <location evidence="2">Cell membrane</location>
        <topology evidence="2">Single-pass type I membrane protein</topology>
    </subcellularLocation>
    <subcellularLocation>
        <location evidence="1">Secreted</location>
        <location evidence="1">Cell wall</location>
    </subcellularLocation>
</comment>
<dbReference type="SUPFAM" id="SSF52058">
    <property type="entry name" value="L domain-like"/>
    <property type="match status" value="3"/>
</dbReference>
<dbReference type="STRING" id="2094558.A0A314UZH0"/>
<keyword evidence="5" id="KW-0134">Cell wall</keyword>
<keyword evidence="17" id="KW-0418">Kinase</keyword>
<dbReference type="GO" id="GO:0005886">
    <property type="term" value="C:plasma membrane"/>
    <property type="evidence" value="ECO:0007669"/>
    <property type="project" value="UniProtKB-SubCell"/>
</dbReference>
<evidence type="ECO:0000256" key="3">
    <source>
        <dbReference type="ARBA" id="ARBA00009592"/>
    </source>
</evidence>
<keyword evidence="11 15" id="KW-0472">Membrane</keyword>
<evidence type="ECO:0000256" key="12">
    <source>
        <dbReference type="ARBA" id="ARBA00023170"/>
    </source>
</evidence>
<dbReference type="PANTHER" id="PTHR48063">
    <property type="entry name" value="LRR RECEPTOR-LIKE KINASE"/>
    <property type="match status" value="1"/>
</dbReference>
<reference evidence="17 18" key="1">
    <citation type="submission" date="2018-02" db="EMBL/GenBank/DDBJ databases">
        <title>Draft genome of wild Prunus yedoensis var. nudiflora.</title>
        <authorList>
            <person name="Baek S."/>
            <person name="Kim J.-H."/>
            <person name="Choi K."/>
            <person name="Kim G.-B."/>
            <person name="Cho A."/>
            <person name="Jang H."/>
            <person name="Shin C.-H."/>
            <person name="Yu H.-J."/>
            <person name="Mun J.-H."/>
        </authorList>
    </citation>
    <scope>NUCLEOTIDE SEQUENCE [LARGE SCALE GENOMIC DNA]</scope>
    <source>
        <strain evidence="18">cv. Jeju island</strain>
        <tissue evidence="17">Leaf</tissue>
    </source>
</reference>
<keyword evidence="18" id="KW-1185">Reference proteome</keyword>
<dbReference type="Gene3D" id="3.80.10.10">
    <property type="entry name" value="Ribonuclease Inhibitor"/>
    <property type="match status" value="6"/>
</dbReference>
<dbReference type="OrthoDB" id="1401307at2759"/>
<keyword evidence="13" id="KW-0325">Glycoprotein</keyword>
<accession>A0A314UZH0</accession>
<dbReference type="SMART" id="SM00369">
    <property type="entry name" value="LRR_TYP"/>
    <property type="match status" value="10"/>
</dbReference>
<keyword evidence="9" id="KW-0677">Repeat</keyword>